<comment type="caution">
    <text evidence="12">The sequence shown here is derived from an EMBL/GenBank/DDBJ whole genome shotgun (WGS) entry which is preliminary data.</text>
</comment>
<protein>
    <submittedName>
        <fullName evidence="12">S1 family peptidase</fullName>
    </submittedName>
</protein>
<dbReference type="InterPro" id="IPR043504">
    <property type="entry name" value="Peptidase_S1_PA_chymotrypsin"/>
</dbReference>
<evidence type="ECO:0000256" key="4">
    <source>
        <dbReference type="ARBA" id="ARBA00022801"/>
    </source>
</evidence>
<evidence type="ECO:0000313" key="13">
    <source>
        <dbReference type="Proteomes" id="UP000291189"/>
    </source>
</evidence>
<feature type="chain" id="PRO_5020271351" evidence="10">
    <location>
        <begin position="29"/>
        <end position="373"/>
    </location>
</feature>
<dbReference type="InterPro" id="IPR018114">
    <property type="entry name" value="TRYPSIN_HIS"/>
</dbReference>
<dbReference type="Proteomes" id="UP000291189">
    <property type="component" value="Unassembled WGS sequence"/>
</dbReference>
<dbReference type="InterPro" id="IPR004236">
    <property type="entry name" value="Pept_S1_alpha_lytic"/>
</dbReference>
<evidence type="ECO:0000259" key="11">
    <source>
        <dbReference type="Pfam" id="PF02983"/>
    </source>
</evidence>
<keyword evidence="13" id="KW-1185">Reference proteome</keyword>
<evidence type="ECO:0000256" key="3">
    <source>
        <dbReference type="ARBA" id="ARBA00022729"/>
    </source>
</evidence>
<dbReference type="InterPro" id="IPR009003">
    <property type="entry name" value="Peptidase_S1_PA"/>
</dbReference>
<evidence type="ECO:0000256" key="8">
    <source>
        <dbReference type="PIRSR" id="PIRSR001134-1"/>
    </source>
</evidence>
<sequence>MKKIRPHRRSAVVLGAAALATVMTGFVAAPGSAAPSGGPEARTAAAPGQAAVAEQQRTVEAAQDARAVARDLGADAAGVYYDKAADAMVVAVSNRAAADKARRAAGGETVVRVVKHSKADLAAVTSDLEQEVATPGSGWAVDTAANQVVVTLDSSVSEADAARIKDVVASYGDAARVEEVSGTFSTRLSGGQAIWTSGGRCSLGFNVRSGSSYYFLTAGHCTNIGSTWYADSAGSTYVGSTAGSSFPGNDYGIVSTPSAGTGNVYLYGGGTRDITGAGNAFVGQSVTRSGSTTGVHSGTVQALNATVNYAEGQVRGLIQTNVCAEGGDSGGSLFSGNTAIGLTSGGNGNCTFGGTTFFQPVTEALGVYGVSVY</sequence>
<dbReference type="GO" id="GO:0005576">
    <property type="term" value="C:extracellular region"/>
    <property type="evidence" value="ECO:0007669"/>
    <property type="project" value="InterPro"/>
</dbReference>
<feature type="disulfide bond" evidence="9">
    <location>
        <begin position="201"/>
        <end position="221"/>
    </location>
</feature>
<dbReference type="CDD" id="cd21112">
    <property type="entry name" value="alphaLP-like"/>
    <property type="match status" value="1"/>
</dbReference>
<dbReference type="Gene3D" id="2.40.10.10">
    <property type="entry name" value="Trypsin-like serine proteases"/>
    <property type="match status" value="2"/>
</dbReference>
<feature type="active site" description="Charge relay system" evidence="8">
    <location>
        <position position="329"/>
    </location>
</feature>
<organism evidence="12 13">
    <name type="scientific">Nocardioides iriomotensis</name>
    <dbReference type="NCBI Taxonomy" id="715784"/>
    <lineage>
        <taxon>Bacteria</taxon>
        <taxon>Bacillati</taxon>
        <taxon>Actinomycetota</taxon>
        <taxon>Actinomycetes</taxon>
        <taxon>Propionibacteriales</taxon>
        <taxon>Nocardioidaceae</taxon>
        <taxon>Nocardioides</taxon>
    </lineage>
</organism>
<keyword evidence="7 9" id="KW-1015">Disulfide bond</keyword>
<keyword evidence="3 10" id="KW-0732">Signal</keyword>
<dbReference type="InterPro" id="IPR006311">
    <property type="entry name" value="TAT_signal"/>
</dbReference>
<dbReference type="GO" id="GO:0006508">
    <property type="term" value="P:proteolysis"/>
    <property type="evidence" value="ECO:0007669"/>
    <property type="project" value="UniProtKB-KW"/>
</dbReference>
<keyword evidence="5" id="KW-0720">Serine protease</keyword>
<gene>
    <name evidence="12" type="ORF">ETU37_09240</name>
</gene>
<accession>A0A4Q5J3A8</accession>
<dbReference type="AlphaFoldDB" id="A0A4Q5J3A8"/>
<evidence type="ECO:0000313" key="12">
    <source>
        <dbReference type="EMBL" id="RYU13092.1"/>
    </source>
</evidence>
<keyword evidence="6" id="KW-0865">Zymogen</keyword>
<dbReference type="EMBL" id="SDPU01000020">
    <property type="protein sequence ID" value="RYU13092.1"/>
    <property type="molecule type" value="Genomic_DNA"/>
</dbReference>
<proteinExistence type="inferred from homology"/>
<dbReference type="PROSITE" id="PS00135">
    <property type="entry name" value="TRYPSIN_SER"/>
    <property type="match status" value="1"/>
</dbReference>
<evidence type="ECO:0000256" key="1">
    <source>
        <dbReference type="ARBA" id="ARBA00007664"/>
    </source>
</evidence>
<evidence type="ECO:0000256" key="2">
    <source>
        <dbReference type="ARBA" id="ARBA00022670"/>
    </source>
</evidence>
<evidence type="ECO:0000256" key="7">
    <source>
        <dbReference type="ARBA" id="ARBA00023157"/>
    </source>
</evidence>
<dbReference type="PROSITE" id="PS00134">
    <property type="entry name" value="TRYPSIN_HIS"/>
    <property type="match status" value="1"/>
</dbReference>
<dbReference type="Pfam" id="PF02983">
    <property type="entry name" value="Pro_Al_protease"/>
    <property type="match status" value="1"/>
</dbReference>
<feature type="active site" description="Charge relay system" evidence="8">
    <location>
        <position position="250"/>
    </location>
</feature>
<dbReference type="InterPro" id="IPR033116">
    <property type="entry name" value="TRYPSIN_SER"/>
</dbReference>
<dbReference type="PRINTS" id="PR00861">
    <property type="entry name" value="ALYTICPTASE"/>
</dbReference>
<dbReference type="PIRSF" id="PIRSF001134">
    <property type="entry name" value="Streptogrisin"/>
    <property type="match status" value="1"/>
</dbReference>
<keyword evidence="2" id="KW-0645">Protease</keyword>
<dbReference type="PROSITE" id="PS51318">
    <property type="entry name" value="TAT"/>
    <property type="match status" value="1"/>
</dbReference>
<dbReference type="OrthoDB" id="3744945at2"/>
<comment type="similarity">
    <text evidence="1">Belongs to the peptidase S1 family.</text>
</comment>
<evidence type="ECO:0000256" key="9">
    <source>
        <dbReference type="PIRSR" id="PIRSR001134-2"/>
    </source>
</evidence>
<dbReference type="GO" id="GO:0004252">
    <property type="term" value="F:serine-type endopeptidase activity"/>
    <property type="evidence" value="ECO:0007669"/>
    <property type="project" value="InterPro"/>
</dbReference>
<name>A0A4Q5J3A8_9ACTN</name>
<feature type="active site" description="Charge relay system" evidence="8">
    <location>
        <position position="220"/>
    </location>
</feature>
<feature type="domain" description="Peptidase S1A alpha-lytic prodomain" evidence="11">
    <location>
        <begin position="116"/>
        <end position="169"/>
    </location>
</feature>
<keyword evidence="4" id="KW-0378">Hydrolase</keyword>
<feature type="disulfide bond" evidence="9">
    <location>
        <begin position="323"/>
        <end position="350"/>
    </location>
</feature>
<evidence type="ECO:0000256" key="10">
    <source>
        <dbReference type="SAM" id="SignalP"/>
    </source>
</evidence>
<feature type="signal peptide" evidence="10">
    <location>
        <begin position="1"/>
        <end position="28"/>
    </location>
</feature>
<dbReference type="SUPFAM" id="SSF50494">
    <property type="entry name" value="Trypsin-like serine proteases"/>
    <property type="match status" value="1"/>
</dbReference>
<dbReference type="RefSeq" id="WP_129986911.1">
    <property type="nucleotide sequence ID" value="NZ_SDPU01000020.1"/>
</dbReference>
<reference evidence="12 13" key="1">
    <citation type="submission" date="2019-01" db="EMBL/GenBank/DDBJ databases">
        <title>Nocardioides guangzhouensis sp. nov., an actinobacterium isolated from soil.</title>
        <authorList>
            <person name="Fu Y."/>
            <person name="Cai Y."/>
            <person name="Lin Z."/>
            <person name="Chen P."/>
        </authorList>
    </citation>
    <scope>NUCLEOTIDE SEQUENCE [LARGE SCALE GENOMIC DNA]</scope>
    <source>
        <strain evidence="12 13">NBRC 105384</strain>
    </source>
</reference>
<evidence type="ECO:0000256" key="5">
    <source>
        <dbReference type="ARBA" id="ARBA00022825"/>
    </source>
</evidence>
<dbReference type="InterPro" id="IPR001316">
    <property type="entry name" value="Pept_S1A_streptogrisin"/>
</dbReference>
<evidence type="ECO:0000256" key="6">
    <source>
        <dbReference type="ARBA" id="ARBA00023145"/>
    </source>
</evidence>